<name>A0ABV4U9E1_9BACT</name>
<dbReference type="InterPro" id="IPR050194">
    <property type="entry name" value="Glycosyltransferase_grp1"/>
</dbReference>
<accession>A0ABV4U9E1</accession>
<dbReference type="Proteomes" id="UP001575105">
    <property type="component" value="Unassembled WGS sequence"/>
</dbReference>
<dbReference type="PANTHER" id="PTHR45947">
    <property type="entry name" value="SULFOQUINOVOSYL TRANSFERASE SQD2"/>
    <property type="match status" value="1"/>
</dbReference>
<dbReference type="Gene3D" id="3.40.50.2000">
    <property type="entry name" value="Glycogen Phosphorylase B"/>
    <property type="match status" value="2"/>
</dbReference>
<dbReference type="EMBL" id="JBGUBD010000010">
    <property type="protein sequence ID" value="MFA9479628.1"/>
    <property type="molecule type" value="Genomic_DNA"/>
</dbReference>
<dbReference type="PROSITE" id="PS51257">
    <property type="entry name" value="PROKAR_LIPOPROTEIN"/>
    <property type="match status" value="1"/>
</dbReference>
<protein>
    <submittedName>
        <fullName evidence="3">Glycosyltransferase family 4 protein</fullName>
    </submittedName>
</protein>
<evidence type="ECO:0000313" key="4">
    <source>
        <dbReference type="Proteomes" id="UP001575105"/>
    </source>
</evidence>
<dbReference type="Pfam" id="PF00534">
    <property type="entry name" value="Glycos_transf_1"/>
    <property type="match status" value="1"/>
</dbReference>
<comment type="caution">
    <text evidence="3">The sequence shown here is derived from an EMBL/GenBank/DDBJ whole genome shotgun (WGS) entry which is preliminary data.</text>
</comment>
<gene>
    <name evidence="3" type="ORF">ACERK3_15170</name>
</gene>
<dbReference type="CDD" id="cd03808">
    <property type="entry name" value="GT4_CapM-like"/>
    <property type="match status" value="1"/>
</dbReference>
<dbReference type="SUPFAM" id="SSF53756">
    <property type="entry name" value="UDP-Glycosyltransferase/glycogen phosphorylase"/>
    <property type="match status" value="1"/>
</dbReference>
<reference evidence="3 4" key="1">
    <citation type="submission" date="2024-08" db="EMBL/GenBank/DDBJ databases">
        <title>Whole-genome sequencing of halo(alkali)philic microorganisms from hypersaline lakes.</title>
        <authorList>
            <person name="Sorokin D.Y."/>
            <person name="Merkel A.Y."/>
            <person name="Messina E."/>
            <person name="Yakimov M."/>
        </authorList>
    </citation>
    <scope>NUCLEOTIDE SEQUENCE [LARGE SCALE GENOMIC DNA]</scope>
    <source>
        <strain evidence="3 4">AB-hyl4</strain>
    </source>
</reference>
<feature type="domain" description="Glycosyl transferase family 1" evidence="1">
    <location>
        <begin position="199"/>
        <end position="362"/>
    </location>
</feature>
<feature type="domain" description="Glycosyltransferase subfamily 4-like N-terminal" evidence="2">
    <location>
        <begin position="13"/>
        <end position="182"/>
    </location>
</feature>
<proteinExistence type="predicted"/>
<keyword evidence="4" id="KW-1185">Reference proteome</keyword>
<dbReference type="Pfam" id="PF13579">
    <property type="entry name" value="Glyco_trans_4_4"/>
    <property type="match status" value="1"/>
</dbReference>
<evidence type="ECO:0000259" key="2">
    <source>
        <dbReference type="Pfam" id="PF13579"/>
    </source>
</evidence>
<sequence length="397" mass="43394">MKILHIITRLILGGAQQNTVMSCAAQVAAGHEVTLAYGPIYGPEGSLLEQARASGAQLVEVSSMHRSIRPMDDVRCYFALRRLIRELRPDVVHTHSSKAGIVGRAAAWAEGASGGVPAVIHTVHGLPFHDHQPRWVHRMYVALERYAAKRCHHLIAITSAMVDAFTAKGIAGPERFTVIPSGVELSRFERDRSHGAAVRDELGVPHDVPVLGIVARLDPLKGHDDLLAIMPTLLERLPTLRLLLIGDGFHRSQIEAQLADKPWREQVMLTGLVPHDRVGHLLTAVDVKALPSYQEGQSRTLIEALLCGCGIVAYNVGGMPSICVDGETGKLVEPGDRAALAEAIAWMFEHPDERAKLIAKGQSHVREQFDARRMVAMIEQVYERQLQSTDSNSGVAD</sequence>
<evidence type="ECO:0000259" key="1">
    <source>
        <dbReference type="Pfam" id="PF00534"/>
    </source>
</evidence>
<dbReference type="InterPro" id="IPR028098">
    <property type="entry name" value="Glyco_trans_4-like_N"/>
</dbReference>
<organism evidence="3 4">
    <name type="scientific">Natronomicrosphaera hydrolytica</name>
    <dbReference type="NCBI Taxonomy" id="3242702"/>
    <lineage>
        <taxon>Bacteria</taxon>
        <taxon>Pseudomonadati</taxon>
        <taxon>Planctomycetota</taxon>
        <taxon>Phycisphaerae</taxon>
        <taxon>Phycisphaerales</taxon>
        <taxon>Phycisphaeraceae</taxon>
        <taxon>Natronomicrosphaera</taxon>
    </lineage>
</organism>
<dbReference type="RefSeq" id="WP_425346553.1">
    <property type="nucleotide sequence ID" value="NZ_JBGUBD010000010.1"/>
</dbReference>
<dbReference type="InterPro" id="IPR001296">
    <property type="entry name" value="Glyco_trans_1"/>
</dbReference>
<evidence type="ECO:0000313" key="3">
    <source>
        <dbReference type="EMBL" id="MFA9479628.1"/>
    </source>
</evidence>
<dbReference type="PANTHER" id="PTHR45947:SF3">
    <property type="entry name" value="SULFOQUINOVOSYL TRANSFERASE SQD2"/>
    <property type="match status" value="1"/>
</dbReference>